<organism evidence="2 3">
    <name type="scientific">Neolewinella aurantiaca</name>
    <dbReference type="NCBI Taxonomy" id="2602767"/>
    <lineage>
        <taxon>Bacteria</taxon>
        <taxon>Pseudomonadati</taxon>
        <taxon>Bacteroidota</taxon>
        <taxon>Saprospiria</taxon>
        <taxon>Saprospirales</taxon>
        <taxon>Lewinellaceae</taxon>
        <taxon>Neolewinella</taxon>
    </lineage>
</organism>
<evidence type="ECO:0000313" key="2">
    <source>
        <dbReference type="EMBL" id="TXF89365.1"/>
    </source>
</evidence>
<reference evidence="2 3" key="1">
    <citation type="submission" date="2019-08" db="EMBL/GenBank/DDBJ databases">
        <title>Lewinella sp. strain SSH13 Genome sequencing and assembly.</title>
        <authorList>
            <person name="Kim I."/>
        </authorList>
    </citation>
    <scope>NUCLEOTIDE SEQUENCE [LARGE SCALE GENOMIC DNA]</scope>
    <source>
        <strain evidence="2 3">SSH13</strain>
    </source>
</reference>
<dbReference type="EMBL" id="VOXD01000014">
    <property type="protein sequence ID" value="TXF89365.1"/>
    <property type="molecule type" value="Genomic_DNA"/>
</dbReference>
<comment type="caution">
    <text evidence="2">The sequence shown here is derived from an EMBL/GenBank/DDBJ whole genome shotgun (WGS) entry which is preliminary data.</text>
</comment>
<keyword evidence="3" id="KW-1185">Reference proteome</keyword>
<evidence type="ECO:0000256" key="1">
    <source>
        <dbReference type="SAM" id="Phobius"/>
    </source>
</evidence>
<evidence type="ECO:0000313" key="3">
    <source>
        <dbReference type="Proteomes" id="UP000321907"/>
    </source>
</evidence>
<feature type="transmembrane region" description="Helical" evidence="1">
    <location>
        <begin position="42"/>
        <end position="63"/>
    </location>
</feature>
<dbReference type="RefSeq" id="WP_147930675.1">
    <property type="nucleotide sequence ID" value="NZ_VOXD01000014.1"/>
</dbReference>
<proteinExistence type="predicted"/>
<keyword evidence="1" id="KW-0812">Transmembrane</keyword>
<keyword evidence="1" id="KW-1133">Transmembrane helix</keyword>
<feature type="transmembrane region" description="Helical" evidence="1">
    <location>
        <begin position="125"/>
        <end position="146"/>
    </location>
</feature>
<feature type="transmembrane region" description="Helical" evidence="1">
    <location>
        <begin position="12"/>
        <end position="30"/>
    </location>
</feature>
<dbReference type="OrthoDB" id="1494081at2"/>
<dbReference type="Proteomes" id="UP000321907">
    <property type="component" value="Unassembled WGS sequence"/>
</dbReference>
<name>A0A5C7FSW3_9BACT</name>
<protein>
    <submittedName>
        <fullName evidence="2">Uncharacterized protein</fullName>
    </submittedName>
</protein>
<keyword evidence="1" id="KW-0472">Membrane</keyword>
<dbReference type="AlphaFoldDB" id="A0A5C7FSW3"/>
<accession>A0A5C7FSW3</accession>
<sequence length="156" mass="18462">MSKTTPALYEFIWWAFTLVLAGLVLLPVYTQLPEFQHLVPNFVYIVVAVTFTRYLFFLDISWLRDHLLIQGALSILLLPLIFWMVQYLNSFILFFDEKGPDVLIQHLDKDTGTIMNRYLKTEYRFFSIWAIIATAIMPFRLLFNVWKRYGAGVRKL</sequence>
<gene>
    <name evidence="2" type="ORF">FUA23_10375</name>
</gene>
<feature type="transmembrane region" description="Helical" evidence="1">
    <location>
        <begin position="75"/>
        <end position="95"/>
    </location>
</feature>